<evidence type="ECO:0000259" key="2">
    <source>
        <dbReference type="PROSITE" id="PS50076"/>
    </source>
</evidence>
<organism evidence="3 4">
    <name type="scientific">Solimicrobium silvestre</name>
    <dbReference type="NCBI Taxonomy" id="2099400"/>
    <lineage>
        <taxon>Bacteria</taxon>
        <taxon>Pseudomonadati</taxon>
        <taxon>Pseudomonadota</taxon>
        <taxon>Betaproteobacteria</taxon>
        <taxon>Burkholderiales</taxon>
        <taxon>Oxalobacteraceae</taxon>
        <taxon>Solimicrobium</taxon>
    </lineage>
</organism>
<accession>A0A2S9GV55</accession>
<dbReference type="InterPro" id="IPR018253">
    <property type="entry name" value="DnaJ_domain_CS"/>
</dbReference>
<dbReference type="GO" id="GO:0051787">
    <property type="term" value="F:misfolded protein binding"/>
    <property type="evidence" value="ECO:0007669"/>
    <property type="project" value="TreeGrafter"/>
</dbReference>
<dbReference type="InterPro" id="IPR001623">
    <property type="entry name" value="DnaJ_domain"/>
</dbReference>
<reference evidence="3 4" key="1">
    <citation type="submission" date="2018-02" db="EMBL/GenBank/DDBJ databases">
        <title>Solimicrobium silvestre gen. nov., sp. nov., isolated from alpine forest soil.</title>
        <authorList>
            <person name="Margesin R."/>
            <person name="Albuquerque L."/>
            <person name="Zhang D.-C."/>
            <person name="Froufe H.J.C."/>
            <person name="Severino R."/>
            <person name="Roxo I."/>
            <person name="Egas C."/>
            <person name="Da Costa M.S."/>
        </authorList>
    </citation>
    <scope>NUCLEOTIDE SEQUENCE [LARGE SCALE GENOMIC DNA]</scope>
    <source>
        <strain evidence="3 4">S20-91</strain>
    </source>
</reference>
<dbReference type="PANTHER" id="PTHR44360:SF1">
    <property type="entry name" value="DNAJ HOMOLOG SUBFAMILY B MEMBER 9"/>
    <property type="match status" value="1"/>
</dbReference>
<dbReference type="GO" id="GO:0036503">
    <property type="term" value="P:ERAD pathway"/>
    <property type="evidence" value="ECO:0007669"/>
    <property type="project" value="TreeGrafter"/>
</dbReference>
<dbReference type="GO" id="GO:0051087">
    <property type="term" value="F:protein-folding chaperone binding"/>
    <property type="evidence" value="ECO:0007669"/>
    <property type="project" value="TreeGrafter"/>
</dbReference>
<evidence type="ECO:0000313" key="3">
    <source>
        <dbReference type="EMBL" id="PRC91594.1"/>
    </source>
</evidence>
<dbReference type="PROSITE" id="PS50076">
    <property type="entry name" value="DNAJ_2"/>
    <property type="match status" value="1"/>
</dbReference>
<dbReference type="Proteomes" id="UP000237839">
    <property type="component" value="Unassembled WGS sequence"/>
</dbReference>
<gene>
    <name evidence="3" type="ORF">S2091_3710</name>
</gene>
<keyword evidence="4" id="KW-1185">Reference proteome</keyword>
<dbReference type="InterPro" id="IPR036869">
    <property type="entry name" value="J_dom_sf"/>
</dbReference>
<dbReference type="Gene3D" id="1.10.287.110">
    <property type="entry name" value="DnaJ domain"/>
    <property type="match status" value="1"/>
</dbReference>
<dbReference type="Pfam" id="PF00226">
    <property type="entry name" value="DnaJ"/>
    <property type="match status" value="1"/>
</dbReference>
<dbReference type="SMART" id="SM00271">
    <property type="entry name" value="DnaJ"/>
    <property type="match status" value="1"/>
</dbReference>
<keyword evidence="1" id="KW-0143">Chaperone</keyword>
<dbReference type="InterPro" id="IPR051948">
    <property type="entry name" value="Hsp70_co-chaperone_J-domain"/>
</dbReference>
<dbReference type="SUPFAM" id="SSF46565">
    <property type="entry name" value="Chaperone J-domain"/>
    <property type="match status" value="1"/>
</dbReference>
<protein>
    <submittedName>
        <fullName evidence="3">DnaJ domain</fullName>
    </submittedName>
</protein>
<comment type="caution">
    <text evidence="3">The sequence shown here is derived from an EMBL/GenBank/DDBJ whole genome shotgun (WGS) entry which is preliminary data.</text>
</comment>
<dbReference type="CDD" id="cd06257">
    <property type="entry name" value="DnaJ"/>
    <property type="match status" value="1"/>
</dbReference>
<name>A0A2S9GV55_9BURK</name>
<dbReference type="PRINTS" id="PR00625">
    <property type="entry name" value="JDOMAIN"/>
</dbReference>
<dbReference type="PROSITE" id="PS00636">
    <property type="entry name" value="DNAJ_1"/>
    <property type="match status" value="1"/>
</dbReference>
<dbReference type="EMBL" id="PUGF01000021">
    <property type="protein sequence ID" value="PRC91594.1"/>
    <property type="molecule type" value="Genomic_DNA"/>
</dbReference>
<dbReference type="PANTHER" id="PTHR44360">
    <property type="entry name" value="DNAJ HOMOLOG SUBFAMILY B MEMBER 9"/>
    <property type="match status" value="1"/>
</dbReference>
<evidence type="ECO:0000313" key="4">
    <source>
        <dbReference type="Proteomes" id="UP000237839"/>
    </source>
</evidence>
<sequence>MSMALTVMNINKDLYAVLGLASTALPDEIKKAFRLKASEFHPDKNTSELAPSKFREVREAYEVLSDPVTRAVYDDNRRRNLLESPLETASEIWSTYVSGVLH</sequence>
<feature type="domain" description="J" evidence="2">
    <location>
        <begin position="13"/>
        <end position="77"/>
    </location>
</feature>
<dbReference type="AlphaFoldDB" id="A0A2S9GV55"/>
<evidence type="ECO:0000256" key="1">
    <source>
        <dbReference type="ARBA" id="ARBA00023186"/>
    </source>
</evidence>
<proteinExistence type="predicted"/>